<organism evidence="3 4">
    <name type="scientific">Neocucurbitaria cava</name>
    <dbReference type="NCBI Taxonomy" id="798079"/>
    <lineage>
        <taxon>Eukaryota</taxon>
        <taxon>Fungi</taxon>
        <taxon>Dikarya</taxon>
        <taxon>Ascomycota</taxon>
        <taxon>Pezizomycotina</taxon>
        <taxon>Dothideomycetes</taxon>
        <taxon>Pleosporomycetidae</taxon>
        <taxon>Pleosporales</taxon>
        <taxon>Pleosporineae</taxon>
        <taxon>Cucurbitariaceae</taxon>
        <taxon>Neocucurbitaria</taxon>
    </lineage>
</organism>
<keyword evidence="2" id="KW-1133">Transmembrane helix</keyword>
<keyword evidence="2" id="KW-0472">Membrane</keyword>
<evidence type="ECO:0000256" key="1">
    <source>
        <dbReference type="SAM" id="MobiDB-lite"/>
    </source>
</evidence>
<keyword evidence="4" id="KW-1185">Reference proteome</keyword>
<feature type="transmembrane region" description="Helical" evidence="2">
    <location>
        <begin position="53"/>
        <end position="75"/>
    </location>
</feature>
<evidence type="ECO:0000313" key="4">
    <source>
        <dbReference type="Proteomes" id="UP001140560"/>
    </source>
</evidence>
<feature type="compositionally biased region" description="Low complexity" evidence="1">
    <location>
        <begin position="10"/>
        <end position="20"/>
    </location>
</feature>
<evidence type="ECO:0000313" key="3">
    <source>
        <dbReference type="EMBL" id="KAJ4372520.1"/>
    </source>
</evidence>
<dbReference type="EMBL" id="JAPEUY010000006">
    <property type="protein sequence ID" value="KAJ4372520.1"/>
    <property type="molecule type" value="Genomic_DNA"/>
</dbReference>
<dbReference type="Proteomes" id="UP001140560">
    <property type="component" value="Unassembled WGS sequence"/>
</dbReference>
<name>A0A9W9CP46_9PLEO</name>
<gene>
    <name evidence="3" type="ORF">N0V83_004295</name>
</gene>
<proteinExistence type="predicted"/>
<sequence length="76" mass="7379">MRSSPYLGNSSRISTMSSTSAPTGSATNKIPVTGFAGATATSSPGTGAAPASFMPSAGLSVAAVFGSIFFGFAVLL</sequence>
<keyword evidence="2" id="KW-0812">Transmembrane</keyword>
<feature type="region of interest" description="Disordered" evidence="1">
    <location>
        <begin position="1"/>
        <end position="28"/>
    </location>
</feature>
<protein>
    <submittedName>
        <fullName evidence="3">Uncharacterized protein</fullName>
    </submittedName>
</protein>
<comment type="caution">
    <text evidence="3">The sequence shown here is derived from an EMBL/GenBank/DDBJ whole genome shotgun (WGS) entry which is preliminary data.</text>
</comment>
<reference evidence="3" key="1">
    <citation type="submission" date="2022-10" db="EMBL/GenBank/DDBJ databases">
        <title>Tapping the CABI collections for fungal endophytes: first genome assemblies for Collariella, Neodidymelliopsis, Ascochyta clinopodiicola, Didymella pomorum, Didymosphaeria variabile, Neocosmospora piperis and Neocucurbitaria cava.</title>
        <authorList>
            <person name="Hill R."/>
        </authorList>
    </citation>
    <scope>NUCLEOTIDE SEQUENCE</scope>
    <source>
        <strain evidence="3">IMI 356814</strain>
    </source>
</reference>
<dbReference type="AlphaFoldDB" id="A0A9W9CP46"/>
<evidence type="ECO:0000256" key="2">
    <source>
        <dbReference type="SAM" id="Phobius"/>
    </source>
</evidence>
<accession>A0A9W9CP46</accession>